<dbReference type="InterPro" id="IPR024496">
    <property type="entry name" value="Spore_germ_GerPE"/>
</dbReference>
<reference evidence="2" key="1">
    <citation type="journal article" date="2019" name="Int. J. Syst. Evol. Microbiol.">
        <title>The Global Catalogue of Microorganisms (GCM) 10K type strain sequencing project: providing services to taxonomists for standard genome sequencing and annotation.</title>
        <authorList>
            <consortium name="The Broad Institute Genomics Platform"/>
            <consortium name="The Broad Institute Genome Sequencing Center for Infectious Disease"/>
            <person name="Wu L."/>
            <person name="Ma J."/>
        </authorList>
    </citation>
    <scope>NUCLEOTIDE SEQUENCE [LARGE SCALE GENOMIC DNA]</scope>
    <source>
        <strain evidence="2">CCUG 53270</strain>
    </source>
</reference>
<evidence type="ECO:0000313" key="2">
    <source>
        <dbReference type="Proteomes" id="UP001597180"/>
    </source>
</evidence>
<name>A0ABW3V082_9BACL</name>
<evidence type="ECO:0000313" key="1">
    <source>
        <dbReference type="EMBL" id="MFD1225259.1"/>
    </source>
</evidence>
<protein>
    <submittedName>
        <fullName evidence="1">Spore germination protein GerPE</fullName>
    </submittedName>
</protein>
<comment type="caution">
    <text evidence="1">The sequence shown here is derived from an EMBL/GenBank/DDBJ whole genome shotgun (WGS) entry which is preliminary data.</text>
</comment>
<dbReference type="EMBL" id="JBHTLU010000056">
    <property type="protein sequence ID" value="MFD1225259.1"/>
    <property type="molecule type" value="Genomic_DNA"/>
</dbReference>
<dbReference type="Pfam" id="PF10970">
    <property type="entry name" value="GerPE"/>
    <property type="match status" value="1"/>
</dbReference>
<proteinExistence type="predicted"/>
<keyword evidence="2" id="KW-1185">Reference proteome</keyword>
<sequence>MSRWSVVGFVDVFNLSEASILQAGDNRSINSASKVMTVVRQVPTYLGNEGNFTKYPVYSRPIPLPASGDSLSMKVDNDCSVIKVHSVRIIGIAGSSVFQAGRNEIIESEARVKEFRQFITRARPKATKEEALPDNDTLK</sequence>
<accession>A0ABW3V082</accession>
<gene>
    <name evidence="1" type="ORF">ACFQ4B_34775</name>
</gene>
<organism evidence="1 2">
    <name type="scientific">Paenibacillus vulneris</name>
    <dbReference type="NCBI Taxonomy" id="1133364"/>
    <lineage>
        <taxon>Bacteria</taxon>
        <taxon>Bacillati</taxon>
        <taxon>Bacillota</taxon>
        <taxon>Bacilli</taxon>
        <taxon>Bacillales</taxon>
        <taxon>Paenibacillaceae</taxon>
        <taxon>Paenibacillus</taxon>
    </lineage>
</organism>
<dbReference type="Proteomes" id="UP001597180">
    <property type="component" value="Unassembled WGS sequence"/>
</dbReference>
<dbReference type="RefSeq" id="WP_345593398.1">
    <property type="nucleotide sequence ID" value="NZ_BAABJG010000044.1"/>
</dbReference>